<dbReference type="EMBL" id="BONX01000008">
    <property type="protein sequence ID" value="GIG95115.1"/>
    <property type="molecule type" value="Genomic_DNA"/>
</dbReference>
<dbReference type="InterPro" id="IPR013815">
    <property type="entry name" value="ATP_grasp_subdomain_1"/>
</dbReference>
<evidence type="ECO:0000313" key="4">
    <source>
        <dbReference type="Proteomes" id="UP000621500"/>
    </source>
</evidence>
<protein>
    <recommendedName>
        <fullName evidence="2">ATP-grasp domain-containing protein</fullName>
    </recommendedName>
</protein>
<accession>A0ABQ4EK74</accession>
<dbReference type="PANTHER" id="PTHR42793">
    <property type="entry name" value="COA BINDING DOMAIN CONTAINING PROTEIN"/>
    <property type="match status" value="1"/>
</dbReference>
<dbReference type="RefSeq" id="WP_239311940.1">
    <property type="nucleotide sequence ID" value="NZ_BAAAZQ010000016.1"/>
</dbReference>
<name>A0ABQ4EK74_9ACTN</name>
<evidence type="ECO:0000259" key="2">
    <source>
        <dbReference type="PROSITE" id="PS50975"/>
    </source>
</evidence>
<dbReference type="SUPFAM" id="SSF55729">
    <property type="entry name" value="Acyl-CoA N-acyltransferases (Nat)"/>
    <property type="match status" value="1"/>
</dbReference>
<proteinExistence type="predicted"/>
<dbReference type="SUPFAM" id="SSF56059">
    <property type="entry name" value="Glutathione synthetase ATP-binding domain-like"/>
    <property type="match status" value="1"/>
</dbReference>
<dbReference type="PROSITE" id="PS50975">
    <property type="entry name" value="ATP_GRASP"/>
    <property type="match status" value="1"/>
</dbReference>
<keyword evidence="1" id="KW-0547">Nucleotide-binding</keyword>
<dbReference type="InterPro" id="IPR011761">
    <property type="entry name" value="ATP-grasp"/>
</dbReference>
<organism evidence="3 4">
    <name type="scientific">Plantactinospora mayteni</name>
    <dbReference type="NCBI Taxonomy" id="566021"/>
    <lineage>
        <taxon>Bacteria</taxon>
        <taxon>Bacillati</taxon>
        <taxon>Actinomycetota</taxon>
        <taxon>Actinomycetes</taxon>
        <taxon>Micromonosporales</taxon>
        <taxon>Micromonosporaceae</taxon>
        <taxon>Plantactinospora</taxon>
    </lineage>
</organism>
<evidence type="ECO:0000313" key="3">
    <source>
        <dbReference type="EMBL" id="GIG95115.1"/>
    </source>
</evidence>
<dbReference type="InterPro" id="IPR016181">
    <property type="entry name" value="Acyl_CoA_acyltransferase"/>
</dbReference>
<keyword evidence="4" id="KW-1185">Reference proteome</keyword>
<evidence type="ECO:0000256" key="1">
    <source>
        <dbReference type="PROSITE-ProRule" id="PRU00409"/>
    </source>
</evidence>
<gene>
    <name evidence="3" type="ORF">Pma05_16880</name>
</gene>
<dbReference type="Gene3D" id="3.30.1490.20">
    <property type="entry name" value="ATP-grasp fold, A domain"/>
    <property type="match status" value="1"/>
</dbReference>
<dbReference type="Proteomes" id="UP000621500">
    <property type="component" value="Unassembled WGS sequence"/>
</dbReference>
<dbReference type="Gene3D" id="3.30.470.20">
    <property type="entry name" value="ATP-grasp fold, B domain"/>
    <property type="match status" value="1"/>
</dbReference>
<dbReference type="PANTHER" id="PTHR42793:SF1">
    <property type="entry name" value="PEPTIDYL-LYSINE N-ACETYLTRANSFERASE PATZ"/>
    <property type="match status" value="1"/>
</dbReference>
<reference evidence="3 4" key="1">
    <citation type="submission" date="2021-01" db="EMBL/GenBank/DDBJ databases">
        <title>Whole genome shotgun sequence of Plantactinospora mayteni NBRC 109088.</title>
        <authorList>
            <person name="Komaki H."/>
            <person name="Tamura T."/>
        </authorList>
    </citation>
    <scope>NUCLEOTIDE SEQUENCE [LARGE SCALE GENOMIC DNA]</scope>
    <source>
        <strain evidence="3 4">NBRC 109088</strain>
    </source>
</reference>
<feature type="domain" description="ATP-grasp" evidence="2">
    <location>
        <begin position="84"/>
        <end position="285"/>
    </location>
</feature>
<keyword evidence="1" id="KW-0067">ATP-binding</keyword>
<dbReference type="Pfam" id="PF13549">
    <property type="entry name" value="ATP-grasp_5"/>
    <property type="match status" value="1"/>
</dbReference>
<sequence length="301" mass="31362">MFVQAIPGADALAIDGGIVRIRAVMPQDRDRLTELYRRSSPESLRMRFFALPGERTIAAEVDRLCRPASPAEHGAVLAETAGQLAGVASYGIPVVPALRVESVADALAAADGFGYPVALKAADPDLVHKSDVGGVALHLTGPEQLRAAYPGVSGAAGPAGPVLVQPMARGQLELVAGVVHDPQFGSLVMIGLGGVHTDLLGDRSLRLTPVTDLDAGRMWRSLRAAPLLTGYRGAPPVDTAAVQDLLCRLGRLAEDLPEVAELDLNPVLVGPDGVAVVDAKLRLAPVGAEPDRILRHLRAAG</sequence>
<comment type="caution">
    <text evidence="3">The sequence shown here is derived from an EMBL/GenBank/DDBJ whole genome shotgun (WGS) entry which is preliminary data.</text>
</comment>